<keyword evidence="5 6" id="KW-0472">Membrane</keyword>
<dbReference type="InterPro" id="IPR001248">
    <property type="entry name" value="Pur-cyt_permease"/>
</dbReference>
<accession>A0A6I2MDI1</accession>
<reference evidence="7 8" key="1">
    <citation type="submission" date="2019-11" db="EMBL/GenBank/DDBJ databases">
        <title>Bacillus idriensis genome.</title>
        <authorList>
            <person name="Konopka E.N."/>
            <person name="Newman J.D."/>
        </authorList>
    </citation>
    <scope>NUCLEOTIDE SEQUENCE [LARGE SCALE GENOMIC DNA]</scope>
    <source>
        <strain evidence="7 8">DSM 19097</strain>
    </source>
</reference>
<keyword evidence="4 6" id="KW-1133">Transmembrane helix</keyword>
<evidence type="ECO:0000256" key="2">
    <source>
        <dbReference type="ARBA" id="ARBA00008974"/>
    </source>
</evidence>
<comment type="subcellular location">
    <subcellularLocation>
        <location evidence="1">Membrane</location>
        <topology evidence="1">Multi-pass membrane protein</topology>
    </subcellularLocation>
</comment>
<feature type="transmembrane region" description="Helical" evidence="6">
    <location>
        <begin position="144"/>
        <end position="165"/>
    </location>
</feature>
<evidence type="ECO:0000256" key="4">
    <source>
        <dbReference type="ARBA" id="ARBA00022989"/>
    </source>
</evidence>
<dbReference type="Gene3D" id="1.10.4160.10">
    <property type="entry name" value="Hydantoin permease"/>
    <property type="match status" value="1"/>
</dbReference>
<dbReference type="PANTHER" id="PTHR30569:SF0">
    <property type="entry name" value="CYTOSINE PERMEASE"/>
    <property type="match status" value="1"/>
</dbReference>
<feature type="transmembrane region" description="Helical" evidence="6">
    <location>
        <begin position="408"/>
        <end position="424"/>
    </location>
</feature>
<dbReference type="Pfam" id="PF02133">
    <property type="entry name" value="Transp_cyt_pur"/>
    <property type="match status" value="1"/>
</dbReference>
<dbReference type="RefSeq" id="WP_070877742.1">
    <property type="nucleotide sequence ID" value="NZ_CAJFZX010000001.1"/>
</dbReference>
<sequence length="432" mass="46854">MAQSAIASKLEQFGLEAVPKELRSTSWFDYFIIQFSFSVNAGNFLLPALAVMEGGLSFFQAVLCTVIGASLAFFFVSLLSLPGSVHGIPAQYAIRSFIGTKGARFFSSPVRTITSLYWFCVQTIGGTLMIIEICRRYFQIELEFAPLAMLLGTGMAAIAAAGFDAVKKITKYFLPFLLAGQGVIFYLYFTTRSAPPSASNMPIDSNSALLTMALYASLVFVQYISGVSASADMARYAKSPKHGFFGLYAGNLFGFFLTACFGAYSAFYYNQLNPFISASTLTDSIPVVMVILLCSILSMFSINLNNAYTGAFSLLNIFPALGRLKSAAVFGIAAICLSTIPAFVTEASYFISLMGSAIIPLSAVIVVEFVMNHFKTAQISSKQINGRAAVAIICGICIYFIIPDRFSPGFFTFIFSGLLCLILIKTEKSHHD</sequence>
<evidence type="ECO:0000313" key="8">
    <source>
        <dbReference type="Proteomes" id="UP000441585"/>
    </source>
</evidence>
<dbReference type="GO" id="GO:0015209">
    <property type="term" value="F:cytosine transmembrane transporter activity"/>
    <property type="evidence" value="ECO:0007669"/>
    <property type="project" value="InterPro"/>
</dbReference>
<feature type="transmembrane region" description="Helical" evidence="6">
    <location>
        <begin position="209"/>
        <end position="231"/>
    </location>
</feature>
<dbReference type="PANTHER" id="PTHR30569">
    <property type="entry name" value="CYTOSINE TRANSPORTER CODB"/>
    <property type="match status" value="1"/>
</dbReference>
<dbReference type="Proteomes" id="UP000441585">
    <property type="component" value="Unassembled WGS sequence"/>
</dbReference>
<feature type="transmembrane region" description="Helical" evidence="6">
    <location>
        <begin position="116"/>
        <end position="138"/>
    </location>
</feature>
<evidence type="ECO:0000256" key="1">
    <source>
        <dbReference type="ARBA" id="ARBA00004141"/>
    </source>
</evidence>
<protein>
    <submittedName>
        <fullName evidence="7">Cytosine permease</fullName>
    </submittedName>
</protein>
<feature type="transmembrane region" description="Helical" evidence="6">
    <location>
        <begin position="30"/>
        <end position="52"/>
    </location>
</feature>
<dbReference type="EMBL" id="WKKF01000004">
    <property type="protein sequence ID" value="MRX55394.1"/>
    <property type="molecule type" value="Genomic_DNA"/>
</dbReference>
<gene>
    <name evidence="7" type="ORF">GJU41_15635</name>
</gene>
<evidence type="ECO:0000313" key="7">
    <source>
        <dbReference type="EMBL" id="MRX55394.1"/>
    </source>
</evidence>
<evidence type="ECO:0000256" key="3">
    <source>
        <dbReference type="ARBA" id="ARBA00022692"/>
    </source>
</evidence>
<keyword evidence="3 6" id="KW-0812">Transmembrane</keyword>
<comment type="caution">
    <text evidence="7">The sequence shown here is derived from an EMBL/GenBank/DDBJ whole genome shotgun (WGS) entry which is preliminary data.</text>
</comment>
<keyword evidence="8" id="KW-1185">Reference proteome</keyword>
<dbReference type="AlphaFoldDB" id="A0A6I2MDI1"/>
<feature type="transmembrane region" description="Helical" evidence="6">
    <location>
        <begin position="324"/>
        <end position="344"/>
    </location>
</feature>
<comment type="similarity">
    <text evidence="2">Belongs to the purine-cytosine permease (2.A.39) family.</text>
</comment>
<feature type="transmembrane region" description="Helical" evidence="6">
    <location>
        <begin position="243"/>
        <end position="264"/>
    </location>
</feature>
<evidence type="ECO:0000256" key="5">
    <source>
        <dbReference type="ARBA" id="ARBA00023136"/>
    </source>
</evidence>
<organism evidence="7 8">
    <name type="scientific">Metabacillus idriensis</name>
    <dbReference type="NCBI Taxonomy" id="324768"/>
    <lineage>
        <taxon>Bacteria</taxon>
        <taxon>Bacillati</taxon>
        <taxon>Bacillota</taxon>
        <taxon>Bacilli</taxon>
        <taxon>Bacillales</taxon>
        <taxon>Bacillaceae</taxon>
        <taxon>Metabacillus</taxon>
    </lineage>
</organism>
<dbReference type="GO" id="GO:0005886">
    <property type="term" value="C:plasma membrane"/>
    <property type="evidence" value="ECO:0007669"/>
    <property type="project" value="TreeGrafter"/>
</dbReference>
<feature type="transmembrane region" description="Helical" evidence="6">
    <location>
        <begin position="172"/>
        <end position="189"/>
    </location>
</feature>
<dbReference type="InterPro" id="IPR030191">
    <property type="entry name" value="CodB"/>
</dbReference>
<feature type="transmembrane region" description="Helical" evidence="6">
    <location>
        <begin position="58"/>
        <end position="81"/>
    </location>
</feature>
<feature type="transmembrane region" description="Helical" evidence="6">
    <location>
        <begin position="284"/>
        <end position="304"/>
    </location>
</feature>
<feature type="transmembrane region" description="Helical" evidence="6">
    <location>
        <begin position="350"/>
        <end position="372"/>
    </location>
</feature>
<evidence type="ECO:0000256" key="6">
    <source>
        <dbReference type="SAM" id="Phobius"/>
    </source>
</evidence>
<name>A0A6I2MDI1_9BACI</name>
<feature type="transmembrane region" description="Helical" evidence="6">
    <location>
        <begin position="384"/>
        <end position="402"/>
    </location>
</feature>
<proteinExistence type="inferred from homology"/>